<dbReference type="PROSITE" id="PS50110">
    <property type="entry name" value="RESPONSE_REGULATORY"/>
    <property type="match status" value="1"/>
</dbReference>
<sequence length="128" mass="14969">MKKDTLIFVADDDRIILTAITRYLHKKGFTNIKSFTNKQDSLLSLVQEQPQLCIIDYLLGEENGWELCKEIQHIVPTATMVLLSGQDDVRLTFQFIREGLRHYIAKDETMFDTLDEILQQLCFYNTHN</sequence>
<proteinExistence type="predicted"/>
<feature type="domain" description="Response regulatory" evidence="3">
    <location>
        <begin position="6"/>
        <end position="121"/>
    </location>
</feature>
<dbReference type="PANTHER" id="PTHR44591">
    <property type="entry name" value="STRESS RESPONSE REGULATOR PROTEIN 1"/>
    <property type="match status" value="1"/>
</dbReference>
<evidence type="ECO:0000256" key="2">
    <source>
        <dbReference type="PROSITE-ProRule" id="PRU00169"/>
    </source>
</evidence>
<evidence type="ECO:0000259" key="3">
    <source>
        <dbReference type="PROSITE" id="PS50110"/>
    </source>
</evidence>
<evidence type="ECO:0000313" key="5">
    <source>
        <dbReference type="Proteomes" id="UP000199514"/>
    </source>
</evidence>
<organism evidence="4 5">
    <name type="scientific">Flexibacter flexilis DSM 6793</name>
    <dbReference type="NCBI Taxonomy" id="927664"/>
    <lineage>
        <taxon>Bacteria</taxon>
        <taxon>Pseudomonadati</taxon>
        <taxon>Bacteroidota</taxon>
        <taxon>Cytophagia</taxon>
        <taxon>Cytophagales</taxon>
        <taxon>Flexibacteraceae</taxon>
        <taxon>Flexibacter</taxon>
    </lineage>
</organism>
<dbReference type="RefSeq" id="WP_091505623.1">
    <property type="nucleotide sequence ID" value="NZ_FOLE01000001.1"/>
</dbReference>
<dbReference type="PANTHER" id="PTHR44591:SF3">
    <property type="entry name" value="RESPONSE REGULATORY DOMAIN-CONTAINING PROTEIN"/>
    <property type="match status" value="1"/>
</dbReference>
<dbReference type="SMART" id="SM00448">
    <property type="entry name" value="REC"/>
    <property type="match status" value="1"/>
</dbReference>
<dbReference type="STRING" id="927664.SAMN05421780_10176"/>
<dbReference type="Pfam" id="PF00072">
    <property type="entry name" value="Response_reg"/>
    <property type="match status" value="1"/>
</dbReference>
<feature type="modified residue" description="4-aspartylphosphate" evidence="2">
    <location>
        <position position="56"/>
    </location>
</feature>
<keyword evidence="5" id="KW-1185">Reference proteome</keyword>
<reference evidence="4 5" key="1">
    <citation type="submission" date="2016-10" db="EMBL/GenBank/DDBJ databases">
        <authorList>
            <person name="de Groot N.N."/>
        </authorList>
    </citation>
    <scope>NUCLEOTIDE SEQUENCE [LARGE SCALE GENOMIC DNA]</scope>
    <source>
        <strain evidence="4 5">DSM 6793</strain>
    </source>
</reference>
<keyword evidence="1 2" id="KW-0597">Phosphoprotein</keyword>
<gene>
    <name evidence="4" type="ORF">SAMN05421780_10176</name>
</gene>
<dbReference type="GO" id="GO:0000160">
    <property type="term" value="P:phosphorelay signal transduction system"/>
    <property type="evidence" value="ECO:0007669"/>
    <property type="project" value="InterPro"/>
</dbReference>
<name>A0A1I1DGW4_9BACT</name>
<dbReference type="OrthoDB" id="9797341at2"/>
<dbReference type="CDD" id="cd00156">
    <property type="entry name" value="REC"/>
    <property type="match status" value="1"/>
</dbReference>
<dbReference type="SUPFAM" id="SSF52172">
    <property type="entry name" value="CheY-like"/>
    <property type="match status" value="1"/>
</dbReference>
<accession>A0A1I1DGW4</accession>
<evidence type="ECO:0000256" key="1">
    <source>
        <dbReference type="ARBA" id="ARBA00022553"/>
    </source>
</evidence>
<dbReference type="AlphaFoldDB" id="A0A1I1DGW4"/>
<dbReference type="Proteomes" id="UP000199514">
    <property type="component" value="Unassembled WGS sequence"/>
</dbReference>
<protein>
    <submittedName>
        <fullName evidence="4">Two-component system, OmpR family, phosphate regulon response regulator PhoB</fullName>
    </submittedName>
</protein>
<dbReference type="InterPro" id="IPR050595">
    <property type="entry name" value="Bact_response_regulator"/>
</dbReference>
<evidence type="ECO:0000313" key="4">
    <source>
        <dbReference type="EMBL" id="SFB71783.1"/>
    </source>
</evidence>
<dbReference type="InterPro" id="IPR011006">
    <property type="entry name" value="CheY-like_superfamily"/>
</dbReference>
<dbReference type="EMBL" id="FOLE01000001">
    <property type="protein sequence ID" value="SFB71783.1"/>
    <property type="molecule type" value="Genomic_DNA"/>
</dbReference>
<dbReference type="Gene3D" id="3.40.50.2300">
    <property type="match status" value="1"/>
</dbReference>
<dbReference type="InterPro" id="IPR001789">
    <property type="entry name" value="Sig_transdc_resp-reg_receiver"/>
</dbReference>